<comment type="subcellular location">
    <subcellularLocation>
        <location evidence="1">Membrane</location>
        <topology evidence="1">Single-pass membrane protein</topology>
    </subcellularLocation>
</comment>
<dbReference type="PANTHER" id="PTHR15407:SF28">
    <property type="entry name" value="RIBITOL-5-PHOSPHATE TRANSFERASE FKTN"/>
    <property type="match status" value="1"/>
</dbReference>
<evidence type="ECO:0000313" key="6">
    <source>
        <dbReference type="EMBL" id="PIO68484.1"/>
    </source>
</evidence>
<dbReference type="OrthoDB" id="444255at2759"/>
<accession>A0A2G9UE10</accession>
<evidence type="ECO:0000256" key="1">
    <source>
        <dbReference type="ARBA" id="ARBA00004167"/>
    </source>
</evidence>
<organism evidence="6 7">
    <name type="scientific">Teladorsagia circumcincta</name>
    <name type="common">Brown stomach worm</name>
    <name type="synonym">Ostertagia circumcincta</name>
    <dbReference type="NCBI Taxonomy" id="45464"/>
    <lineage>
        <taxon>Eukaryota</taxon>
        <taxon>Metazoa</taxon>
        <taxon>Ecdysozoa</taxon>
        <taxon>Nematoda</taxon>
        <taxon>Chromadorea</taxon>
        <taxon>Rhabditida</taxon>
        <taxon>Rhabditina</taxon>
        <taxon>Rhabditomorpha</taxon>
        <taxon>Strongyloidea</taxon>
        <taxon>Trichostrongylidae</taxon>
        <taxon>Teladorsagia</taxon>
    </lineage>
</organism>
<dbReference type="AlphaFoldDB" id="A0A2G9UE10"/>
<dbReference type="InterPro" id="IPR009644">
    <property type="entry name" value="FKTN/MNN4/W02B3.4-1"/>
</dbReference>
<dbReference type="EMBL" id="KZ347078">
    <property type="protein sequence ID" value="PIO68484.1"/>
    <property type="molecule type" value="Genomic_DNA"/>
</dbReference>
<dbReference type="Pfam" id="PF24413">
    <property type="entry name" value="W02B3_4_N"/>
    <property type="match status" value="1"/>
</dbReference>
<keyword evidence="3" id="KW-1133">Transmembrane helix</keyword>
<feature type="domain" description="W02B3.4-like N-terminal" evidence="5">
    <location>
        <begin position="49"/>
        <end position="161"/>
    </location>
</feature>
<proteinExistence type="predicted"/>
<dbReference type="InterPro" id="IPR057641">
    <property type="entry name" value="W02B3_4_N"/>
</dbReference>
<keyword evidence="4" id="KW-0472">Membrane</keyword>
<reference evidence="6 7" key="1">
    <citation type="submission" date="2015-09" db="EMBL/GenBank/DDBJ databases">
        <title>Draft genome of the parasitic nematode Teladorsagia circumcincta isolate WARC Sus (inbred).</title>
        <authorList>
            <person name="Mitreva M."/>
        </authorList>
    </citation>
    <scope>NUCLEOTIDE SEQUENCE [LARGE SCALE GENOMIC DNA]</scope>
    <source>
        <strain evidence="6 7">S</strain>
    </source>
</reference>
<keyword evidence="2" id="KW-0812">Transmembrane</keyword>
<evidence type="ECO:0000256" key="3">
    <source>
        <dbReference type="ARBA" id="ARBA00022989"/>
    </source>
</evidence>
<evidence type="ECO:0000256" key="4">
    <source>
        <dbReference type="ARBA" id="ARBA00023136"/>
    </source>
</evidence>
<protein>
    <recommendedName>
        <fullName evidence="5">W02B3.4-like N-terminal domain-containing protein</fullName>
    </recommendedName>
</protein>
<gene>
    <name evidence="6" type="ORF">TELCIR_09727</name>
</gene>
<evidence type="ECO:0000256" key="2">
    <source>
        <dbReference type="ARBA" id="ARBA00022692"/>
    </source>
</evidence>
<dbReference type="Proteomes" id="UP000230423">
    <property type="component" value="Unassembled WGS sequence"/>
</dbReference>
<dbReference type="PANTHER" id="PTHR15407">
    <property type="entry name" value="FUKUTIN-RELATED"/>
    <property type="match status" value="1"/>
</dbReference>
<dbReference type="GO" id="GO:0016020">
    <property type="term" value="C:membrane"/>
    <property type="evidence" value="ECO:0007669"/>
    <property type="project" value="UniProtKB-SubCell"/>
</dbReference>
<evidence type="ECO:0000313" key="7">
    <source>
        <dbReference type="Proteomes" id="UP000230423"/>
    </source>
</evidence>
<evidence type="ECO:0000259" key="5">
    <source>
        <dbReference type="Pfam" id="PF24413"/>
    </source>
</evidence>
<sequence>MHSKDAVERTKIRESIVYIGGGYSYYDTSNSGVAITVNNGLRINIAKMNCSLLLGSIDPPFRALLVDNFVLQNIEENKCQVIPERLRLAVDVGLINSIQRDNYKKFDIILYEAPLNKDYFKFHDCNTRITPRIAVDIRGNLSIPHDIKRFLETWKRSKFVDCLGLDMNRTSNKSYLPVNKTVETMSSLMNYLMSFDVYPILISGTLLGWYRECDIISHTLDADFAAPIEQYKPELLKDLHDGRKFFLRRKLGLMFRFDPVETRCCTILHRLDGMSDLGGES</sequence>
<name>A0A2G9UE10_TELCI</name>
<keyword evidence="7" id="KW-1185">Reference proteome</keyword>